<feature type="transmembrane region" description="Helical" evidence="1">
    <location>
        <begin position="12"/>
        <end position="30"/>
    </location>
</feature>
<keyword evidence="1" id="KW-0472">Membrane</keyword>
<protein>
    <submittedName>
        <fullName evidence="2">Uncharacterized protein</fullName>
    </submittedName>
</protein>
<proteinExistence type="predicted"/>
<dbReference type="AlphaFoldDB" id="A0A8C0EG95"/>
<evidence type="ECO:0000313" key="2">
    <source>
        <dbReference type="Ensembl" id="ENSBOBP00000004508.1"/>
    </source>
</evidence>
<keyword evidence="3" id="KW-1185">Reference proteome</keyword>
<accession>A0A8C0EG95</accession>
<name>A0A8C0EG95_BUBBB</name>
<keyword evidence="1" id="KW-0812">Transmembrane</keyword>
<dbReference type="Ensembl" id="ENSBOBT00000004620.1">
    <property type="protein sequence ID" value="ENSBOBP00000004508.1"/>
    <property type="gene ID" value="ENSBOBG00000003068.1"/>
</dbReference>
<evidence type="ECO:0000256" key="1">
    <source>
        <dbReference type="SAM" id="Phobius"/>
    </source>
</evidence>
<evidence type="ECO:0000313" key="3">
    <source>
        <dbReference type="Proteomes" id="UP000694567"/>
    </source>
</evidence>
<dbReference type="Proteomes" id="UP000694567">
    <property type="component" value="Unplaced"/>
</dbReference>
<reference evidence="2" key="2">
    <citation type="submission" date="2025-09" db="UniProtKB">
        <authorList>
            <consortium name="Ensembl"/>
        </authorList>
    </citation>
    <scope>IDENTIFICATION</scope>
</reference>
<sequence length="72" mass="8238">MGLKTIWKDYKVLIVMIPSLGLVHWGWFYIKSSPIFQVKTEDFDQLSDDITGLENISEQTPITSTQQSNSCD</sequence>
<reference evidence="2" key="1">
    <citation type="submission" date="2025-08" db="UniProtKB">
        <authorList>
            <consortium name="Ensembl"/>
        </authorList>
    </citation>
    <scope>IDENTIFICATION</scope>
</reference>
<organism evidence="2 3">
    <name type="scientific">Bubo bubo</name>
    <name type="common">Eurasian eagle-owl</name>
    <name type="synonym">Strix bubo</name>
    <dbReference type="NCBI Taxonomy" id="30461"/>
    <lineage>
        <taxon>Eukaryota</taxon>
        <taxon>Metazoa</taxon>
        <taxon>Chordata</taxon>
        <taxon>Craniata</taxon>
        <taxon>Vertebrata</taxon>
        <taxon>Euteleostomi</taxon>
        <taxon>Archelosauria</taxon>
        <taxon>Archosauria</taxon>
        <taxon>Dinosauria</taxon>
        <taxon>Saurischia</taxon>
        <taxon>Theropoda</taxon>
        <taxon>Coelurosauria</taxon>
        <taxon>Aves</taxon>
        <taxon>Neognathae</taxon>
        <taxon>Neoaves</taxon>
        <taxon>Telluraves</taxon>
        <taxon>Strigiformes</taxon>
        <taxon>Strigidae</taxon>
        <taxon>Bubo</taxon>
    </lineage>
</organism>
<keyword evidence="1" id="KW-1133">Transmembrane helix</keyword>